<dbReference type="GO" id="GO:0000025">
    <property type="term" value="P:maltose catabolic process"/>
    <property type="evidence" value="ECO:0007669"/>
    <property type="project" value="TreeGrafter"/>
</dbReference>
<feature type="domain" description="Glycosyl hydrolase family 13 catalytic" evidence="6">
    <location>
        <begin position="21"/>
        <end position="432"/>
    </location>
</feature>
<dbReference type="GO" id="GO:0033934">
    <property type="term" value="F:glucan 1,4-alpha-maltotriohydrolase activity"/>
    <property type="evidence" value="ECO:0007669"/>
    <property type="project" value="TreeGrafter"/>
</dbReference>
<gene>
    <name evidence="7" type="ORF">EHS25_000593</name>
</gene>
<dbReference type="GO" id="GO:0004575">
    <property type="term" value="F:sucrose alpha-glucosidase activity"/>
    <property type="evidence" value="ECO:0007669"/>
    <property type="project" value="TreeGrafter"/>
</dbReference>
<evidence type="ECO:0000256" key="2">
    <source>
        <dbReference type="ARBA" id="ARBA00022801"/>
    </source>
</evidence>
<dbReference type="FunFam" id="3.20.20.80:FF:000064">
    <property type="entry name" value="Oligo-1,6-glucosidase"/>
    <property type="match status" value="1"/>
</dbReference>
<keyword evidence="8" id="KW-1185">Reference proteome</keyword>
<reference evidence="7 8" key="1">
    <citation type="submission" date="2018-11" db="EMBL/GenBank/DDBJ databases">
        <title>Genome sequence of Saitozyma podzolica DSM 27192.</title>
        <authorList>
            <person name="Aliyu H."/>
            <person name="Gorte O."/>
            <person name="Ochsenreither K."/>
        </authorList>
    </citation>
    <scope>NUCLEOTIDE SEQUENCE [LARGE SCALE GENOMIC DNA]</scope>
    <source>
        <strain evidence="7 8">DSM 27192</strain>
    </source>
</reference>
<dbReference type="CDD" id="cd11333">
    <property type="entry name" value="AmyAc_SI_OligoGlu_DGase"/>
    <property type="match status" value="1"/>
</dbReference>
<dbReference type="SUPFAM" id="SSF51445">
    <property type="entry name" value="(Trans)glycosidases"/>
    <property type="match status" value="1"/>
</dbReference>
<proteinExistence type="inferred from homology"/>
<dbReference type="PANTHER" id="PTHR10357">
    <property type="entry name" value="ALPHA-AMYLASE FAMILY MEMBER"/>
    <property type="match status" value="1"/>
</dbReference>
<name>A0A427YWZ9_9TREE</name>
<dbReference type="InterPro" id="IPR006047">
    <property type="entry name" value="GH13_cat_dom"/>
</dbReference>
<organism evidence="7 8">
    <name type="scientific">Saitozyma podzolica</name>
    <dbReference type="NCBI Taxonomy" id="1890683"/>
    <lineage>
        <taxon>Eukaryota</taxon>
        <taxon>Fungi</taxon>
        <taxon>Dikarya</taxon>
        <taxon>Basidiomycota</taxon>
        <taxon>Agaricomycotina</taxon>
        <taxon>Tremellomycetes</taxon>
        <taxon>Tremellales</taxon>
        <taxon>Trimorphomycetaceae</taxon>
        <taxon>Saitozyma</taxon>
    </lineage>
</organism>
<evidence type="ECO:0000256" key="4">
    <source>
        <dbReference type="ARBA" id="ARBA00026248"/>
    </source>
</evidence>
<keyword evidence="3" id="KW-0326">Glycosidase</keyword>
<evidence type="ECO:0000259" key="6">
    <source>
        <dbReference type="SMART" id="SM00642"/>
    </source>
</evidence>
<evidence type="ECO:0000313" key="7">
    <source>
        <dbReference type="EMBL" id="RSH95501.1"/>
    </source>
</evidence>
<dbReference type="GO" id="GO:0005987">
    <property type="term" value="P:sucrose catabolic process"/>
    <property type="evidence" value="ECO:0007669"/>
    <property type="project" value="TreeGrafter"/>
</dbReference>
<feature type="region of interest" description="Disordered" evidence="5">
    <location>
        <begin position="430"/>
        <end position="451"/>
    </location>
</feature>
<accession>A0A427YWZ9</accession>
<dbReference type="Proteomes" id="UP000279259">
    <property type="component" value="Unassembled WGS sequence"/>
</dbReference>
<dbReference type="FunFam" id="3.90.400.10:FF:000004">
    <property type="entry name" value="Oligo-1,6-glucosidase"/>
    <property type="match status" value="1"/>
</dbReference>
<dbReference type="OrthoDB" id="1740265at2759"/>
<dbReference type="Gene3D" id="3.90.400.10">
    <property type="entry name" value="Oligo-1,6-glucosidase, Domain 2"/>
    <property type="match status" value="1"/>
</dbReference>
<dbReference type="Pfam" id="PF00128">
    <property type="entry name" value="Alpha-amylase"/>
    <property type="match status" value="1"/>
</dbReference>
<dbReference type="InterPro" id="IPR013780">
    <property type="entry name" value="Glyco_hydro_b"/>
</dbReference>
<dbReference type="AlphaFoldDB" id="A0A427YWZ9"/>
<dbReference type="SMART" id="SM00642">
    <property type="entry name" value="Aamy"/>
    <property type="match status" value="1"/>
</dbReference>
<dbReference type="GO" id="GO:0004556">
    <property type="term" value="F:alpha-amylase activity"/>
    <property type="evidence" value="ECO:0007669"/>
    <property type="project" value="TreeGrafter"/>
</dbReference>
<dbReference type="SUPFAM" id="SSF51011">
    <property type="entry name" value="Glycosyl hydrolase domain"/>
    <property type="match status" value="1"/>
</dbReference>
<protein>
    <recommendedName>
        <fullName evidence="6">Glycosyl hydrolase family 13 catalytic domain-containing protein</fullName>
    </recommendedName>
</protein>
<dbReference type="EMBL" id="RSCD01000001">
    <property type="protein sequence ID" value="RSH95501.1"/>
    <property type="molecule type" value="Genomic_DNA"/>
</dbReference>
<sequence length="568" mass="64971">MVSTTAPLTRPGGRRRRSTKASFADHAANGHGTLRGVVERVPYLKELGVDMIWLSPCYESPQADMGYDISNYQKIDPRYGTLQDWDDLRDACHERGMKLVMDLVVNHTSDQHDWFKQSRSSKSLPKRDWYIWHPGHTDTQGVRSPPNNWKSSFGAGSAWEWDETTSEYYLHLYLKEQPDLNWENVELREAVYAMMRWWLDRGADGFRMDVINYISKAPGLPDAPITVPGRQFQSFGDLSVNRPRVHDFLKEMHREVLSHYDCFAVGECPGTQGPESFAIYSKPENEELQMVFHFHHQGFDRTSRPWGRSWNPDWKLSGMKAIFNEWNVDMPKFGGWNSNYLENHDQSRIITRLASDHPSNRSKSGKLCCMLHTTLTGTLFIYQGQEIGMVNIPSEWGRRRERVYLEKQGVTGDEAMKDVLKSLRMTARDNGRTPMQWDDTPNAGFSKATPGCEFTTTTRPGTFWKKMLEVRKANPAIIYGDFISLDPESEESYAYIRQHPTTNQRILVVLNFAKGDDGMGREITFDPGALGVDVSAARLVISNGDEKEGSGVSGVMRLGRWEGRVYLL</sequence>
<evidence type="ECO:0000256" key="3">
    <source>
        <dbReference type="ARBA" id="ARBA00023295"/>
    </source>
</evidence>
<dbReference type="Gene3D" id="3.20.20.80">
    <property type="entry name" value="Glycosidases"/>
    <property type="match status" value="1"/>
</dbReference>
<evidence type="ECO:0000313" key="8">
    <source>
        <dbReference type="Proteomes" id="UP000279259"/>
    </source>
</evidence>
<evidence type="ECO:0000256" key="5">
    <source>
        <dbReference type="SAM" id="MobiDB-lite"/>
    </source>
</evidence>
<dbReference type="Gene3D" id="2.60.40.1180">
    <property type="entry name" value="Golgi alpha-mannosidase II"/>
    <property type="match status" value="1"/>
</dbReference>
<keyword evidence="2" id="KW-0378">Hydrolase</keyword>
<dbReference type="STRING" id="1890683.A0A427YWZ9"/>
<comment type="similarity">
    <text evidence="1">Belongs to the glycosyl hydrolase 13 family.</text>
</comment>
<keyword evidence="4" id="KW-0462">Maltose metabolism</keyword>
<dbReference type="GO" id="GO:0004574">
    <property type="term" value="F:oligo-1,6-glucosidase activity"/>
    <property type="evidence" value="ECO:0007669"/>
    <property type="project" value="TreeGrafter"/>
</dbReference>
<dbReference type="PANTHER" id="PTHR10357:SF179">
    <property type="entry name" value="NEUTRAL AND BASIC AMINO ACID TRANSPORT PROTEIN RBAT"/>
    <property type="match status" value="1"/>
</dbReference>
<evidence type="ECO:0000256" key="1">
    <source>
        <dbReference type="ARBA" id="ARBA00008061"/>
    </source>
</evidence>
<feature type="region of interest" description="Disordered" evidence="5">
    <location>
        <begin position="1"/>
        <end position="23"/>
    </location>
</feature>
<dbReference type="InterPro" id="IPR017853">
    <property type="entry name" value="GH"/>
</dbReference>
<dbReference type="InterPro" id="IPR045857">
    <property type="entry name" value="O16G_dom_2"/>
</dbReference>
<comment type="caution">
    <text evidence="7">The sequence shown here is derived from an EMBL/GenBank/DDBJ whole genome shotgun (WGS) entry which is preliminary data.</text>
</comment>